<accession>A0A239YRZ5</accession>
<dbReference type="Proteomes" id="UP000242084">
    <property type="component" value="Chromosome 1"/>
</dbReference>
<keyword evidence="5" id="KW-1185">Reference proteome</keyword>
<evidence type="ECO:0000313" key="5">
    <source>
        <dbReference type="Proteomes" id="UP000242084"/>
    </source>
</evidence>
<evidence type="ECO:0000256" key="2">
    <source>
        <dbReference type="SAM" id="Phobius"/>
    </source>
</evidence>
<feature type="chain" id="PRO_5012353856" evidence="3">
    <location>
        <begin position="32"/>
        <end position="329"/>
    </location>
</feature>
<feature type="compositionally biased region" description="Polar residues" evidence="1">
    <location>
        <begin position="31"/>
        <end position="52"/>
    </location>
</feature>
<feature type="compositionally biased region" description="Polar residues" evidence="1">
    <location>
        <begin position="213"/>
        <end position="224"/>
    </location>
</feature>
<sequence>MKMMKNAILSSILISSAVLGISMGDDMHAQAKNNQNTTETSPKENNTTQNNNIEKKPVNNKDNQSTEEPSTSEKPTTEEPPTSEKPTTEEPPTSEKPSTEEPPTGEKPTTEEPPTGEKPSTEEPPTGEKPSTEEPPTSEKPTTEEPPTGEKPSTEEPNTDNHNQLPPPNSGGGGNPPSTESKTNESSNLYNGQTNIEQQTPTTPYYPNTNEIGSYTNKGQAQSDETPKFIPGKSDAYYNKMDQDVLDLVTSKVGTRPDLANPKFKRHSKTTETTLVNDNTDTKTTTTEEYKNVSNNKDTVKPVVIGISLVILLLLIGIAILFIRKIRHN</sequence>
<reference evidence="4 5" key="1">
    <citation type="submission" date="2017-06" db="EMBL/GenBank/DDBJ databases">
        <authorList>
            <consortium name="Pathogen Informatics"/>
        </authorList>
    </citation>
    <scope>NUCLEOTIDE SEQUENCE [LARGE SCALE GENOMIC DNA]</scope>
    <source>
        <strain evidence="4 5">NCTC13839</strain>
    </source>
</reference>
<organism evidence="4 5">
    <name type="scientific">Mammaliicoccus stepanovicii</name>
    <dbReference type="NCBI Taxonomy" id="643214"/>
    <lineage>
        <taxon>Bacteria</taxon>
        <taxon>Bacillati</taxon>
        <taxon>Bacillota</taxon>
        <taxon>Bacilli</taxon>
        <taxon>Bacillales</taxon>
        <taxon>Staphylococcaceae</taxon>
        <taxon>Mammaliicoccus</taxon>
    </lineage>
</organism>
<keyword evidence="2" id="KW-0812">Transmembrane</keyword>
<dbReference type="KEGG" id="sste:SAMEA4384403_0717"/>
<name>A0A239YRZ5_9STAP</name>
<evidence type="ECO:0000256" key="1">
    <source>
        <dbReference type="SAM" id="MobiDB-lite"/>
    </source>
</evidence>
<proteinExistence type="predicted"/>
<dbReference type="EMBL" id="LT906462">
    <property type="protein sequence ID" value="SNV61014.1"/>
    <property type="molecule type" value="Genomic_DNA"/>
</dbReference>
<feature type="signal peptide" evidence="3">
    <location>
        <begin position="1"/>
        <end position="31"/>
    </location>
</feature>
<dbReference type="RefSeq" id="WP_188350553.1">
    <property type="nucleotide sequence ID" value="NZ_BMDM01000006.1"/>
</dbReference>
<feature type="region of interest" description="Disordered" evidence="1">
    <location>
        <begin position="29"/>
        <end position="231"/>
    </location>
</feature>
<keyword evidence="2" id="KW-0472">Membrane</keyword>
<keyword evidence="2" id="KW-1133">Transmembrane helix</keyword>
<protein>
    <submittedName>
        <fullName evidence="4">SdrH protein</fullName>
    </submittedName>
</protein>
<feature type="compositionally biased region" description="Low complexity" evidence="1">
    <location>
        <begin position="196"/>
        <end position="212"/>
    </location>
</feature>
<dbReference type="AlphaFoldDB" id="A0A239YRZ5"/>
<evidence type="ECO:0000256" key="3">
    <source>
        <dbReference type="SAM" id="SignalP"/>
    </source>
</evidence>
<keyword evidence="3" id="KW-0732">Signal</keyword>
<evidence type="ECO:0000313" key="4">
    <source>
        <dbReference type="EMBL" id="SNV61014.1"/>
    </source>
</evidence>
<feature type="transmembrane region" description="Helical" evidence="2">
    <location>
        <begin position="303"/>
        <end position="323"/>
    </location>
</feature>
<feature type="compositionally biased region" description="Polar residues" evidence="1">
    <location>
        <begin position="179"/>
        <end position="195"/>
    </location>
</feature>
<dbReference type="NCBIfam" id="NF039170">
    <property type="entry name" value="SdrH_fam_CTERM"/>
    <property type="match status" value="1"/>
</dbReference>
<gene>
    <name evidence="4" type="ORF">SAMEA4384403_00717</name>
</gene>